<organism evidence="1 2">
    <name type="scientific">Weissella viridescens</name>
    <name type="common">Lactobacillus viridescens</name>
    <dbReference type="NCBI Taxonomy" id="1629"/>
    <lineage>
        <taxon>Bacteria</taxon>
        <taxon>Bacillati</taxon>
        <taxon>Bacillota</taxon>
        <taxon>Bacilli</taxon>
        <taxon>Lactobacillales</taxon>
        <taxon>Lactobacillaceae</taxon>
        <taxon>Weissella</taxon>
    </lineage>
</organism>
<protein>
    <submittedName>
        <fullName evidence="1">Uncharacterized protein</fullName>
    </submittedName>
</protein>
<evidence type="ECO:0000313" key="2">
    <source>
        <dbReference type="Proteomes" id="UP000254621"/>
    </source>
</evidence>
<dbReference type="EMBL" id="UHIV01000007">
    <property type="protein sequence ID" value="SUP61382.1"/>
    <property type="molecule type" value="Genomic_DNA"/>
</dbReference>
<dbReference type="AlphaFoldDB" id="A0A380PA27"/>
<gene>
    <name evidence="1" type="ORF">NCTC13645_02537</name>
</gene>
<accession>A0A380PA27</accession>
<evidence type="ECO:0000313" key="1">
    <source>
        <dbReference type="EMBL" id="SUP61382.1"/>
    </source>
</evidence>
<reference evidence="1 2" key="1">
    <citation type="submission" date="2018-06" db="EMBL/GenBank/DDBJ databases">
        <authorList>
            <consortium name="Pathogen Informatics"/>
            <person name="Doyle S."/>
        </authorList>
    </citation>
    <scope>NUCLEOTIDE SEQUENCE [LARGE SCALE GENOMIC DNA]</scope>
    <source>
        <strain evidence="1 2">NCTC13645</strain>
    </source>
</reference>
<dbReference type="Proteomes" id="UP000254621">
    <property type="component" value="Unassembled WGS sequence"/>
</dbReference>
<name>A0A380PA27_WEIVI</name>
<proteinExistence type="predicted"/>
<sequence>MAFTFDANDIRMTSTGLEFGGDYNVKVTSADFKGKTKMVTTTQQYDLKS</sequence>